<dbReference type="AlphaFoldDB" id="A0AA39FS16"/>
<organism evidence="1 2">
    <name type="scientific">Microctonus hyperodae</name>
    <name type="common">Parasitoid wasp</name>
    <dbReference type="NCBI Taxonomy" id="165561"/>
    <lineage>
        <taxon>Eukaryota</taxon>
        <taxon>Metazoa</taxon>
        <taxon>Ecdysozoa</taxon>
        <taxon>Arthropoda</taxon>
        <taxon>Hexapoda</taxon>
        <taxon>Insecta</taxon>
        <taxon>Pterygota</taxon>
        <taxon>Neoptera</taxon>
        <taxon>Endopterygota</taxon>
        <taxon>Hymenoptera</taxon>
        <taxon>Apocrita</taxon>
        <taxon>Ichneumonoidea</taxon>
        <taxon>Braconidae</taxon>
        <taxon>Euphorinae</taxon>
        <taxon>Microctonus</taxon>
    </lineage>
</organism>
<dbReference type="Gene3D" id="3.80.10.10">
    <property type="entry name" value="Ribonuclease Inhibitor"/>
    <property type="match status" value="1"/>
</dbReference>
<evidence type="ECO:0000313" key="2">
    <source>
        <dbReference type="Proteomes" id="UP001168972"/>
    </source>
</evidence>
<dbReference type="EMBL" id="JAQQBR010000006">
    <property type="protein sequence ID" value="KAK0174319.1"/>
    <property type="molecule type" value="Genomic_DNA"/>
</dbReference>
<dbReference type="SUPFAM" id="SSF52047">
    <property type="entry name" value="RNI-like"/>
    <property type="match status" value="1"/>
</dbReference>
<evidence type="ECO:0000313" key="1">
    <source>
        <dbReference type="EMBL" id="KAK0174319.1"/>
    </source>
</evidence>
<protein>
    <submittedName>
        <fullName evidence="1">Uncharacterized protein</fullName>
    </submittedName>
</protein>
<comment type="caution">
    <text evidence="1">The sequence shown here is derived from an EMBL/GenBank/DDBJ whole genome shotgun (WGS) entry which is preliminary data.</text>
</comment>
<gene>
    <name evidence="1" type="ORF">PV327_010104</name>
</gene>
<proteinExistence type="predicted"/>
<dbReference type="Proteomes" id="UP001168972">
    <property type="component" value="Unassembled WGS sequence"/>
</dbReference>
<accession>A0AA39FS16</accession>
<sequence length="312" mass="36559">MRCYLIDDIQSERFIQIDDHNVLKVWTNNPANIEKLLKKFATNLRKIMIEDRCWEDIPPFFYKSLTKCTKLTHLELDFQRSGLMERFLEILPTKKLEHLSLHLWKENNGVQSQLSYLIKNVLAKTPKLKSLNFNHMPISGLSSLGGMGTLKALSLSGDDLPHLNFNIEELRNLEMLEISYSKIDNAANIIALLKKCRKVHTVQFSSTDIFPETVLNEMMSLPNLRRLHLHTDNNTYESWHKFSNLEEILIVQSEPLSSTRNQIKSFLQRSKNLKLYDFEIRNQHNDFGIFIHEVASDIGHECKRHRSIAWNW</sequence>
<name>A0AA39FS16_MICHY</name>
<reference evidence="1" key="2">
    <citation type="submission" date="2023-03" db="EMBL/GenBank/DDBJ databases">
        <authorList>
            <person name="Inwood S.N."/>
            <person name="Skelly J.G."/>
            <person name="Guhlin J."/>
            <person name="Harrop T.W.R."/>
            <person name="Goldson S.G."/>
            <person name="Dearden P.K."/>
        </authorList>
    </citation>
    <scope>NUCLEOTIDE SEQUENCE</scope>
    <source>
        <strain evidence="1">Lincoln</strain>
        <tissue evidence="1">Whole body</tissue>
    </source>
</reference>
<reference evidence="1" key="1">
    <citation type="journal article" date="2023" name="bioRxiv">
        <title>Scaffold-level genome assemblies of two parasitoid biocontrol wasps reveal the parthenogenesis mechanism and an associated novel virus.</title>
        <authorList>
            <person name="Inwood S."/>
            <person name="Skelly J."/>
            <person name="Guhlin J."/>
            <person name="Harrop T."/>
            <person name="Goldson S."/>
            <person name="Dearden P."/>
        </authorList>
    </citation>
    <scope>NUCLEOTIDE SEQUENCE</scope>
    <source>
        <strain evidence="1">Lincoln</strain>
        <tissue evidence="1">Whole body</tissue>
    </source>
</reference>
<keyword evidence="2" id="KW-1185">Reference proteome</keyword>
<dbReference type="InterPro" id="IPR032675">
    <property type="entry name" value="LRR_dom_sf"/>
</dbReference>